<evidence type="ECO:0000313" key="2">
    <source>
        <dbReference type="Proteomes" id="UP000886829"/>
    </source>
</evidence>
<sequence length="93" mass="11151">MRDAIVHTAIEQGWRVDDRTPGLVRATFREGEREAEIEIQYNAERYAIRYRNSEQLRDEDSDFDEIKAPYNMWVKTLDQGIKERLEQIKPHQD</sequence>
<comment type="caution">
    <text evidence="1">The sequence shown here is derived from an EMBL/GenBank/DDBJ whole genome shotgun (WGS) entry which is preliminary data.</text>
</comment>
<dbReference type="EMBL" id="DXEV01000087">
    <property type="protein sequence ID" value="HIX56695.1"/>
    <property type="molecule type" value="Genomic_DNA"/>
</dbReference>
<proteinExistence type="predicted"/>
<dbReference type="AlphaFoldDB" id="A0A9D2B0J5"/>
<dbReference type="Proteomes" id="UP000886829">
    <property type="component" value="Unassembled WGS sequence"/>
</dbReference>
<reference evidence="1" key="2">
    <citation type="submission" date="2021-04" db="EMBL/GenBank/DDBJ databases">
        <authorList>
            <person name="Gilroy R."/>
        </authorList>
    </citation>
    <scope>NUCLEOTIDE SEQUENCE</scope>
    <source>
        <strain evidence="1">USASDec5-558</strain>
    </source>
</reference>
<accession>A0A9D2B0J5</accession>
<reference evidence="1" key="1">
    <citation type="journal article" date="2021" name="PeerJ">
        <title>Extensive microbial diversity within the chicken gut microbiome revealed by metagenomics and culture.</title>
        <authorList>
            <person name="Gilroy R."/>
            <person name="Ravi A."/>
            <person name="Getino M."/>
            <person name="Pursley I."/>
            <person name="Horton D.L."/>
            <person name="Alikhan N.F."/>
            <person name="Baker D."/>
            <person name="Gharbi K."/>
            <person name="Hall N."/>
            <person name="Watson M."/>
            <person name="Adriaenssens E.M."/>
            <person name="Foster-Nyarko E."/>
            <person name="Jarju S."/>
            <person name="Secka A."/>
            <person name="Antonio M."/>
            <person name="Oren A."/>
            <person name="Chaudhuri R.R."/>
            <person name="La Ragione R."/>
            <person name="Hildebrand F."/>
            <person name="Pallen M.J."/>
        </authorList>
    </citation>
    <scope>NUCLEOTIDE SEQUENCE</scope>
    <source>
        <strain evidence="1">USASDec5-558</strain>
    </source>
</reference>
<evidence type="ECO:0000313" key="1">
    <source>
        <dbReference type="EMBL" id="HIX56695.1"/>
    </source>
</evidence>
<organism evidence="1 2">
    <name type="scientific">Candidatus Anaerobiospirillum pullistercoris</name>
    <dbReference type="NCBI Taxonomy" id="2838452"/>
    <lineage>
        <taxon>Bacteria</taxon>
        <taxon>Pseudomonadati</taxon>
        <taxon>Pseudomonadota</taxon>
        <taxon>Gammaproteobacteria</taxon>
        <taxon>Aeromonadales</taxon>
        <taxon>Succinivibrionaceae</taxon>
        <taxon>Anaerobiospirillum</taxon>
    </lineage>
</organism>
<gene>
    <name evidence="1" type="ORF">H9850_04390</name>
</gene>
<name>A0A9D2B0J5_9GAMM</name>
<protein>
    <submittedName>
        <fullName evidence="1">Uncharacterized protein</fullName>
    </submittedName>
</protein>